<dbReference type="HOGENOM" id="CLU_049894_13_2_1"/>
<feature type="chain" id="PRO_5002795159" description="C-type lectin domain-containing protein" evidence="1">
    <location>
        <begin position="21"/>
        <end position="186"/>
    </location>
</feature>
<dbReference type="InterPro" id="IPR050111">
    <property type="entry name" value="C-type_lectin/snaclec_domain"/>
</dbReference>
<sequence>MPKTLVQLLLIVAGFAPGFAYDKYSTHIQNGIPNNLTVNTSPFIKIKESYYLFGQEKVNWYVAYESCRRYGSELVTFETPEEFDAIAAFLKARGDRSEHWTSGNDLGQTGTHNWFSNAQLVTIKRWAPNQPDNSGGKEHCIHLGYIYGHSTEIQLNDRPCNNHPNSLFKYICEAPKPETVSIVVWK</sequence>
<evidence type="ECO:0000256" key="1">
    <source>
        <dbReference type="SAM" id="SignalP"/>
    </source>
</evidence>
<proteinExistence type="predicted"/>
<dbReference type="Proteomes" id="UP000008711">
    <property type="component" value="Unassembled WGS sequence"/>
</dbReference>
<dbReference type="PANTHER" id="PTHR22803">
    <property type="entry name" value="MANNOSE, PHOSPHOLIPASE, LECTIN RECEPTOR RELATED"/>
    <property type="match status" value="1"/>
</dbReference>
<accession>B3NM62</accession>
<feature type="signal peptide" evidence="1">
    <location>
        <begin position="1"/>
        <end position="20"/>
    </location>
</feature>
<dbReference type="CDD" id="cd00037">
    <property type="entry name" value="CLECT"/>
    <property type="match status" value="1"/>
</dbReference>
<keyword evidence="1" id="KW-0732">Signal</keyword>
<dbReference type="InterPro" id="IPR016186">
    <property type="entry name" value="C-type_lectin-like/link_sf"/>
</dbReference>
<dbReference type="Gene3D" id="3.10.100.10">
    <property type="entry name" value="Mannose-Binding Protein A, subunit A"/>
    <property type="match status" value="1"/>
</dbReference>
<dbReference type="InterPro" id="IPR001304">
    <property type="entry name" value="C-type_lectin-like"/>
</dbReference>
<dbReference type="PROSITE" id="PS50041">
    <property type="entry name" value="C_TYPE_LECTIN_2"/>
    <property type="match status" value="1"/>
</dbReference>
<organism evidence="3 4">
    <name type="scientific">Drosophila erecta</name>
    <name type="common">Fruit fly</name>
    <dbReference type="NCBI Taxonomy" id="7220"/>
    <lineage>
        <taxon>Eukaryota</taxon>
        <taxon>Metazoa</taxon>
        <taxon>Ecdysozoa</taxon>
        <taxon>Arthropoda</taxon>
        <taxon>Hexapoda</taxon>
        <taxon>Insecta</taxon>
        <taxon>Pterygota</taxon>
        <taxon>Neoptera</taxon>
        <taxon>Endopterygota</taxon>
        <taxon>Diptera</taxon>
        <taxon>Brachycera</taxon>
        <taxon>Muscomorpha</taxon>
        <taxon>Ephydroidea</taxon>
        <taxon>Drosophilidae</taxon>
        <taxon>Drosophila</taxon>
        <taxon>Sophophora</taxon>
    </lineage>
</organism>
<keyword evidence="4" id="KW-1185">Reference proteome</keyword>
<name>B3NM62_DROER</name>
<dbReference type="AlphaFoldDB" id="B3NM62"/>
<reference evidence="3 4" key="1">
    <citation type="journal article" date="2007" name="Nature">
        <title>Evolution of genes and genomes on the Drosophila phylogeny.</title>
        <authorList>
            <consortium name="Drosophila 12 Genomes Consortium"/>
            <person name="Clark A.G."/>
            <person name="Eisen M.B."/>
            <person name="Smith D.R."/>
            <person name="Bergman C.M."/>
            <person name="Oliver B."/>
            <person name="Markow T.A."/>
            <person name="Kaufman T.C."/>
            <person name="Kellis M."/>
            <person name="Gelbart W."/>
            <person name="Iyer V.N."/>
            <person name="Pollard D.A."/>
            <person name="Sackton T.B."/>
            <person name="Larracuente A.M."/>
            <person name="Singh N.D."/>
            <person name="Abad J.P."/>
            <person name="Abt D.N."/>
            <person name="Adryan B."/>
            <person name="Aguade M."/>
            <person name="Akashi H."/>
            <person name="Anderson W.W."/>
            <person name="Aquadro C.F."/>
            <person name="Ardell D.H."/>
            <person name="Arguello R."/>
            <person name="Artieri C.G."/>
            <person name="Barbash D.A."/>
            <person name="Barker D."/>
            <person name="Barsanti P."/>
            <person name="Batterham P."/>
            <person name="Batzoglou S."/>
            <person name="Begun D."/>
            <person name="Bhutkar A."/>
            <person name="Blanco E."/>
            <person name="Bosak S.A."/>
            <person name="Bradley R.K."/>
            <person name="Brand A.D."/>
            <person name="Brent M.R."/>
            <person name="Brooks A.N."/>
            <person name="Brown R.H."/>
            <person name="Butlin R.K."/>
            <person name="Caggese C."/>
            <person name="Calvi B.R."/>
            <person name="Bernardo de Carvalho A."/>
            <person name="Caspi A."/>
            <person name="Castrezana S."/>
            <person name="Celniker S.E."/>
            <person name="Chang J.L."/>
            <person name="Chapple C."/>
            <person name="Chatterji S."/>
            <person name="Chinwalla A."/>
            <person name="Civetta A."/>
            <person name="Clifton S.W."/>
            <person name="Comeron J.M."/>
            <person name="Costello J.C."/>
            <person name="Coyne J.A."/>
            <person name="Daub J."/>
            <person name="David R.G."/>
            <person name="Delcher A.L."/>
            <person name="Delehaunty K."/>
            <person name="Do C.B."/>
            <person name="Ebling H."/>
            <person name="Edwards K."/>
            <person name="Eickbush T."/>
            <person name="Evans J.D."/>
            <person name="Filipski A."/>
            <person name="Findeiss S."/>
            <person name="Freyhult E."/>
            <person name="Fulton L."/>
            <person name="Fulton R."/>
            <person name="Garcia A.C."/>
            <person name="Gardiner A."/>
            <person name="Garfield D.A."/>
            <person name="Garvin B.E."/>
            <person name="Gibson G."/>
            <person name="Gilbert D."/>
            <person name="Gnerre S."/>
            <person name="Godfrey J."/>
            <person name="Good R."/>
            <person name="Gotea V."/>
            <person name="Gravely B."/>
            <person name="Greenberg A.J."/>
            <person name="Griffiths-Jones S."/>
            <person name="Gross S."/>
            <person name="Guigo R."/>
            <person name="Gustafson E.A."/>
            <person name="Haerty W."/>
            <person name="Hahn M.W."/>
            <person name="Halligan D.L."/>
            <person name="Halpern A.L."/>
            <person name="Halter G.M."/>
            <person name="Han M.V."/>
            <person name="Heger A."/>
            <person name="Hillier L."/>
            <person name="Hinrichs A.S."/>
            <person name="Holmes I."/>
            <person name="Hoskins R.A."/>
            <person name="Hubisz M.J."/>
            <person name="Hultmark D."/>
            <person name="Huntley M.A."/>
            <person name="Jaffe D.B."/>
            <person name="Jagadeeshan S."/>
            <person name="Jeck W.R."/>
            <person name="Johnson J."/>
            <person name="Jones C.D."/>
            <person name="Jordan W.C."/>
            <person name="Karpen G.H."/>
            <person name="Kataoka E."/>
            <person name="Keightley P.D."/>
            <person name="Kheradpour P."/>
            <person name="Kirkness E.F."/>
            <person name="Koerich L.B."/>
            <person name="Kristiansen K."/>
            <person name="Kudrna D."/>
            <person name="Kulathinal R.J."/>
            <person name="Kumar S."/>
            <person name="Kwok R."/>
            <person name="Lander E."/>
            <person name="Langley C.H."/>
            <person name="Lapoint R."/>
            <person name="Lazzaro B.P."/>
            <person name="Lee S.J."/>
            <person name="Levesque L."/>
            <person name="Li R."/>
            <person name="Lin C.F."/>
            <person name="Lin M.F."/>
            <person name="Lindblad-Toh K."/>
            <person name="Llopart A."/>
            <person name="Long M."/>
            <person name="Low L."/>
            <person name="Lozovsky E."/>
            <person name="Lu J."/>
            <person name="Luo M."/>
            <person name="Machado C.A."/>
            <person name="Makalowski W."/>
            <person name="Marzo M."/>
            <person name="Matsuda M."/>
            <person name="Matzkin L."/>
            <person name="McAllister B."/>
            <person name="McBride C.S."/>
            <person name="McKernan B."/>
            <person name="McKernan K."/>
            <person name="Mendez-Lago M."/>
            <person name="Minx P."/>
            <person name="Mollenhauer M.U."/>
            <person name="Montooth K."/>
            <person name="Mount S.M."/>
            <person name="Mu X."/>
            <person name="Myers E."/>
            <person name="Negre B."/>
            <person name="Newfeld S."/>
            <person name="Nielsen R."/>
            <person name="Noor M.A."/>
            <person name="O'Grady P."/>
            <person name="Pachter L."/>
            <person name="Papaceit M."/>
            <person name="Parisi M.J."/>
            <person name="Parisi M."/>
            <person name="Parts L."/>
            <person name="Pedersen J.S."/>
            <person name="Pesole G."/>
            <person name="Phillippy A.M."/>
            <person name="Ponting C.P."/>
            <person name="Pop M."/>
            <person name="Porcelli D."/>
            <person name="Powell J.R."/>
            <person name="Prohaska S."/>
            <person name="Pruitt K."/>
            <person name="Puig M."/>
            <person name="Quesneville H."/>
            <person name="Ram K.R."/>
            <person name="Rand D."/>
            <person name="Rasmussen M.D."/>
            <person name="Reed L.K."/>
            <person name="Reenan R."/>
            <person name="Reily A."/>
            <person name="Remington K.A."/>
            <person name="Rieger T.T."/>
            <person name="Ritchie M.G."/>
            <person name="Robin C."/>
            <person name="Rogers Y.H."/>
            <person name="Rohde C."/>
            <person name="Rozas J."/>
            <person name="Rubenfield M.J."/>
            <person name="Ruiz A."/>
            <person name="Russo S."/>
            <person name="Salzberg S.L."/>
            <person name="Sanchez-Gracia A."/>
            <person name="Saranga D.J."/>
            <person name="Sato H."/>
            <person name="Schaeffer S.W."/>
            <person name="Schatz M.C."/>
            <person name="Schlenke T."/>
            <person name="Schwartz R."/>
            <person name="Segarra C."/>
            <person name="Singh R.S."/>
            <person name="Sirot L."/>
            <person name="Sirota M."/>
            <person name="Sisneros N.B."/>
            <person name="Smith C.D."/>
            <person name="Smith T.F."/>
            <person name="Spieth J."/>
            <person name="Stage D.E."/>
            <person name="Stark A."/>
            <person name="Stephan W."/>
            <person name="Strausberg R.L."/>
            <person name="Strempel S."/>
            <person name="Sturgill D."/>
            <person name="Sutton G."/>
            <person name="Sutton G.G."/>
            <person name="Tao W."/>
            <person name="Teichmann S."/>
            <person name="Tobari Y.N."/>
            <person name="Tomimura Y."/>
            <person name="Tsolas J.M."/>
            <person name="Valente V.L."/>
            <person name="Venter E."/>
            <person name="Venter J.C."/>
            <person name="Vicario S."/>
            <person name="Vieira F.G."/>
            <person name="Vilella A.J."/>
            <person name="Villasante A."/>
            <person name="Walenz B."/>
            <person name="Wang J."/>
            <person name="Wasserman M."/>
            <person name="Watts T."/>
            <person name="Wilson D."/>
            <person name="Wilson R.K."/>
            <person name="Wing R.A."/>
            <person name="Wolfner M.F."/>
            <person name="Wong A."/>
            <person name="Wong G.K."/>
            <person name="Wu C.I."/>
            <person name="Wu G."/>
            <person name="Yamamoto D."/>
            <person name="Yang H.P."/>
            <person name="Yang S.P."/>
            <person name="Yorke J.A."/>
            <person name="Yoshida K."/>
            <person name="Zdobnov E."/>
            <person name="Zhang P."/>
            <person name="Zhang Y."/>
            <person name="Zimin A.V."/>
            <person name="Baldwin J."/>
            <person name="Abdouelleil A."/>
            <person name="Abdulkadir J."/>
            <person name="Abebe A."/>
            <person name="Abera B."/>
            <person name="Abreu J."/>
            <person name="Acer S.C."/>
            <person name="Aftuck L."/>
            <person name="Alexander A."/>
            <person name="An P."/>
            <person name="Anderson E."/>
            <person name="Anderson S."/>
            <person name="Arachi H."/>
            <person name="Azer M."/>
            <person name="Bachantsang P."/>
            <person name="Barry A."/>
            <person name="Bayul T."/>
            <person name="Berlin A."/>
            <person name="Bessette D."/>
            <person name="Bloom T."/>
            <person name="Blye J."/>
            <person name="Boguslavskiy L."/>
            <person name="Bonnet C."/>
            <person name="Boukhgalter B."/>
            <person name="Bourzgui I."/>
            <person name="Brown A."/>
            <person name="Cahill P."/>
            <person name="Channer S."/>
            <person name="Cheshatsang Y."/>
            <person name="Chuda L."/>
            <person name="Citroen M."/>
            <person name="Collymore A."/>
            <person name="Cooke P."/>
            <person name="Costello M."/>
            <person name="D'Aco K."/>
            <person name="Daza R."/>
            <person name="De Haan G."/>
            <person name="DeGray S."/>
            <person name="DeMaso C."/>
            <person name="Dhargay N."/>
            <person name="Dooley K."/>
            <person name="Dooley E."/>
            <person name="Doricent M."/>
            <person name="Dorje P."/>
            <person name="Dorjee K."/>
            <person name="Dupes A."/>
            <person name="Elong R."/>
            <person name="Falk J."/>
            <person name="Farina A."/>
            <person name="Faro S."/>
            <person name="Ferguson D."/>
            <person name="Fisher S."/>
            <person name="Foley C.D."/>
            <person name="Franke A."/>
            <person name="Friedrich D."/>
            <person name="Gadbois L."/>
            <person name="Gearin G."/>
            <person name="Gearin C.R."/>
            <person name="Giannoukos G."/>
            <person name="Goode T."/>
            <person name="Graham J."/>
            <person name="Grandbois E."/>
            <person name="Grewal S."/>
            <person name="Gyaltsen K."/>
            <person name="Hafez N."/>
            <person name="Hagos B."/>
            <person name="Hall J."/>
            <person name="Henson C."/>
            <person name="Hollinger A."/>
            <person name="Honan T."/>
            <person name="Huard M.D."/>
            <person name="Hughes L."/>
            <person name="Hurhula B."/>
            <person name="Husby M.E."/>
            <person name="Kamat A."/>
            <person name="Kanga B."/>
            <person name="Kashin S."/>
            <person name="Khazanovich D."/>
            <person name="Kisner P."/>
            <person name="Lance K."/>
            <person name="Lara M."/>
            <person name="Lee W."/>
            <person name="Lennon N."/>
            <person name="Letendre F."/>
            <person name="LeVine R."/>
            <person name="Lipovsky A."/>
            <person name="Liu X."/>
            <person name="Liu J."/>
            <person name="Liu S."/>
            <person name="Lokyitsang T."/>
            <person name="Lokyitsang Y."/>
            <person name="Lubonja R."/>
            <person name="Lui A."/>
            <person name="MacDonald P."/>
            <person name="Magnisalis V."/>
            <person name="Maru K."/>
            <person name="Matthews C."/>
            <person name="McCusker W."/>
            <person name="McDonough S."/>
            <person name="Mehta T."/>
            <person name="Meldrim J."/>
            <person name="Meneus L."/>
            <person name="Mihai O."/>
            <person name="Mihalev A."/>
            <person name="Mihova T."/>
            <person name="Mittelman R."/>
            <person name="Mlenga V."/>
            <person name="Montmayeur A."/>
            <person name="Mulrain L."/>
            <person name="Navidi A."/>
            <person name="Naylor J."/>
            <person name="Negash T."/>
            <person name="Nguyen T."/>
            <person name="Nguyen N."/>
            <person name="Nicol R."/>
            <person name="Norbu C."/>
            <person name="Norbu N."/>
            <person name="Novod N."/>
            <person name="O'Neill B."/>
            <person name="Osman S."/>
            <person name="Markiewicz E."/>
            <person name="Oyono O.L."/>
            <person name="Patti C."/>
            <person name="Phunkhang P."/>
            <person name="Pierre F."/>
            <person name="Priest M."/>
            <person name="Raghuraman S."/>
            <person name="Rege F."/>
            <person name="Reyes R."/>
            <person name="Rise C."/>
            <person name="Rogov P."/>
            <person name="Ross K."/>
            <person name="Ryan E."/>
            <person name="Settipalli S."/>
            <person name="Shea T."/>
            <person name="Sherpa N."/>
            <person name="Shi L."/>
            <person name="Shih D."/>
            <person name="Sparrow T."/>
            <person name="Spaulding J."/>
            <person name="Stalker J."/>
            <person name="Stange-Thomann N."/>
            <person name="Stavropoulos S."/>
            <person name="Stone C."/>
            <person name="Strader C."/>
            <person name="Tesfaye S."/>
            <person name="Thomson T."/>
            <person name="Thoulutsang Y."/>
            <person name="Thoulutsang D."/>
            <person name="Topham K."/>
            <person name="Topping I."/>
            <person name="Tsamla T."/>
            <person name="Vassiliev H."/>
            <person name="Vo A."/>
            <person name="Wangchuk T."/>
            <person name="Wangdi T."/>
            <person name="Weiand M."/>
            <person name="Wilkinson J."/>
            <person name="Wilson A."/>
            <person name="Yadav S."/>
            <person name="Young G."/>
            <person name="Yu Q."/>
            <person name="Zembek L."/>
            <person name="Zhong D."/>
            <person name="Zimmer A."/>
            <person name="Zwirko Z."/>
            <person name="Jaffe D.B."/>
            <person name="Alvarez P."/>
            <person name="Brockman W."/>
            <person name="Butler J."/>
            <person name="Chin C."/>
            <person name="Gnerre S."/>
            <person name="Grabherr M."/>
            <person name="Kleber M."/>
            <person name="Mauceli E."/>
            <person name="MacCallum I."/>
        </authorList>
    </citation>
    <scope>NUCLEOTIDE SEQUENCE [LARGE SCALE GENOMIC DNA]</scope>
    <source>
        <strain evidence="3 4">TSC#14021-0224.01</strain>
    </source>
</reference>
<dbReference type="Pfam" id="PF00059">
    <property type="entry name" value="Lectin_C"/>
    <property type="match status" value="1"/>
</dbReference>
<dbReference type="EMBL" id="CH954179">
    <property type="protein sequence ID" value="EDV54662.1"/>
    <property type="molecule type" value="Genomic_DNA"/>
</dbReference>
<evidence type="ECO:0000313" key="4">
    <source>
        <dbReference type="Proteomes" id="UP000008711"/>
    </source>
</evidence>
<dbReference type="eggNOG" id="KOG4297">
    <property type="taxonomic scope" value="Eukaryota"/>
</dbReference>
<dbReference type="OrthoDB" id="6340082at2759"/>
<dbReference type="OMA" id="CHDDASS"/>
<evidence type="ECO:0000259" key="2">
    <source>
        <dbReference type="PROSITE" id="PS50041"/>
    </source>
</evidence>
<dbReference type="InterPro" id="IPR016187">
    <property type="entry name" value="CTDL_fold"/>
</dbReference>
<dbReference type="PhylomeDB" id="B3NM62"/>
<gene>
    <name evidence="3" type="primary">Dere\GG21175</name>
    <name evidence="3" type="synonym">dere_GLEANR_5909</name>
    <name evidence="3" type="synonym">GG21175</name>
    <name evidence="3" type="ORF">Dere_GG21175</name>
</gene>
<evidence type="ECO:0000313" key="3">
    <source>
        <dbReference type="EMBL" id="EDV54662.1"/>
    </source>
</evidence>
<dbReference type="SUPFAM" id="SSF56436">
    <property type="entry name" value="C-type lectin-like"/>
    <property type="match status" value="1"/>
</dbReference>
<dbReference type="SMART" id="SM00034">
    <property type="entry name" value="CLECT"/>
    <property type="match status" value="1"/>
</dbReference>
<protein>
    <recommendedName>
        <fullName evidence="2">C-type lectin domain-containing protein</fullName>
    </recommendedName>
</protein>
<reference evidence="3 4" key="2">
    <citation type="journal article" date="2008" name="Bioinformatics">
        <title>Assembly reconciliation.</title>
        <authorList>
            <person name="Zimin A.V."/>
            <person name="Smith D.R."/>
            <person name="Sutton G."/>
            <person name="Yorke J.A."/>
        </authorList>
    </citation>
    <scope>NUCLEOTIDE SEQUENCE [LARGE SCALE GENOMIC DNA]</scope>
    <source>
        <strain evidence="3 4">TSC#14021-0224.01</strain>
    </source>
</reference>
<dbReference type="KEGG" id="der:6549488"/>
<feature type="domain" description="C-type lectin" evidence="2">
    <location>
        <begin position="46"/>
        <end position="169"/>
    </location>
</feature>